<feature type="domain" description="Glycosyltransferase subfamily 4-like N-terminal" evidence="2">
    <location>
        <begin position="18"/>
        <end position="189"/>
    </location>
</feature>
<dbReference type="InterPro" id="IPR001296">
    <property type="entry name" value="Glyco_trans_1"/>
</dbReference>
<protein>
    <submittedName>
        <fullName evidence="3">N-acetylgalactosamine-N, N'-diacetylbacillosaminyl-diphospho-undecaprenol 4-alpha-N-acetylgalactosaminyltransferase</fullName>
        <ecNumber evidence="3">2.4.1.291</ecNumber>
    </submittedName>
</protein>
<proteinExistence type="predicted"/>
<sequence>MVPQKLRILFIIPSLEEGGAERVLVNLLKKFDFDRYEVDLCVVEKRGIYFGEIPAQVKVITLFSNELTCKVFNGLHVRYNFNFTYRWLANWKISGHYDIGISFLDSGFTDILFFLKSKISRKISWVHSSYQTYRNFEKFYTGAYKKRVIKHRYSKLDTIVFVSNDSKMEFEGIFGHFPSMKVIYNMIDASGVRDKAEAPVSEPFDPNVTNIIALGVLLPVKGYDKLIRAARLLKDDGIRFRIRILGNGDLENELRTMVKDLDLENEVILSGFISNPFPYLKLSDIFVMTSVSEGLPTALCEAMILGLPAVVTDCSGCRELVGSGQYGMMVKQSAVSIYNGLKEMIAMPEKQAYFRKKSLERAAIFSDDLILGQIYDLLEFKPYS</sequence>
<accession>A0A644VFM1</accession>
<dbReference type="PANTHER" id="PTHR12526">
    <property type="entry name" value="GLYCOSYLTRANSFERASE"/>
    <property type="match status" value="1"/>
</dbReference>
<dbReference type="Gene3D" id="3.40.50.2000">
    <property type="entry name" value="Glycogen Phosphorylase B"/>
    <property type="match status" value="2"/>
</dbReference>
<dbReference type="Pfam" id="PF13439">
    <property type="entry name" value="Glyco_transf_4"/>
    <property type="match status" value="1"/>
</dbReference>
<dbReference type="InterPro" id="IPR028098">
    <property type="entry name" value="Glyco_trans_4-like_N"/>
</dbReference>
<gene>
    <name evidence="3" type="primary">pglJ_4</name>
    <name evidence="3" type="ORF">SDC9_36062</name>
</gene>
<dbReference type="Pfam" id="PF00534">
    <property type="entry name" value="Glycos_transf_1"/>
    <property type="match status" value="1"/>
</dbReference>
<dbReference type="GO" id="GO:0016757">
    <property type="term" value="F:glycosyltransferase activity"/>
    <property type="evidence" value="ECO:0007669"/>
    <property type="project" value="UniProtKB-KW"/>
</dbReference>
<keyword evidence="3" id="KW-0328">Glycosyltransferase</keyword>
<evidence type="ECO:0000313" key="3">
    <source>
        <dbReference type="EMBL" id="MPL90017.1"/>
    </source>
</evidence>
<dbReference type="CDD" id="cd03811">
    <property type="entry name" value="GT4_GT28_WabH-like"/>
    <property type="match status" value="1"/>
</dbReference>
<evidence type="ECO:0000259" key="1">
    <source>
        <dbReference type="Pfam" id="PF00534"/>
    </source>
</evidence>
<dbReference type="AlphaFoldDB" id="A0A644VFM1"/>
<dbReference type="EC" id="2.4.1.291" evidence="3"/>
<dbReference type="PANTHER" id="PTHR12526:SF630">
    <property type="entry name" value="GLYCOSYLTRANSFERASE"/>
    <property type="match status" value="1"/>
</dbReference>
<dbReference type="SUPFAM" id="SSF53756">
    <property type="entry name" value="UDP-Glycosyltransferase/glycogen phosphorylase"/>
    <property type="match status" value="1"/>
</dbReference>
<comment type="caution">
    <text evidence="3">The sequence shown here is derived from an EMBL/GenBank/DDBJ whole genome shotgun (WGS) entry which is preliminary data.</text>
</comment>
<feature type="domain" description="Glycosyl transferase family 1" evidence="1">
    <location>
        <begin position="197"/>
        <end position="358"/>
    </location>
</feature>
<keyword evidence="3" id="KW-0808">Transferase</keyword>
<dbReference type="EMBL" id="VSSQ01000292">
    <property type="protein sequence ID" value="MPL90017.1"/>
    <property type="molecule type" value="Genomic_DNA"/>
</dbReference>
<name>A0A644VFM1_9ZZZZ</name>
<evidence type="ECO:0000259" key="2">
    <source>
        <dbReference type="Pfam" id="PF13439"/>
    </source>
</evidence>
<organism evidence="3">
    <name type="scientific">bioreactor metagenome</name>
    <dbReference type="NCBI Taxonomy" id="1076179"/>
    <lineage>
        <taxon>unclassified sequences</taxon>
        <taxon>metagenomes</taxon>
        <taxon>ecological metagenomes</taxon>
    </lineage>
</organism>
<reference evidence="3" key="1">
    <citation type="submission" date="2019-08" db="EMBL/GenBank/DDBJ databases">
        <authorList>
            <person name="Kucharzyk K."/>
            <person name="Murdoch R.W."/>
            <person name="Higgins S."/>
            <person name="Loffler F."/>
        </authorList>
    </citation>
    <scope>NUCLEOTIDE SEQUENCE</scope>
</reference>